<evidence type="ECO:0000259" key="8">
    <source>
        <dbReference type="PROSITE" id="PS51192"/>
    </source>
</evidence>
<keyword evidence="12" id="KW-1185">Reference proteome</keyword>
<comment type="caution">
    <text evidence="11">The sequence shown here is derived from an EMBL/GenBank/DDBJ whole genome shotgun (WGS) entry which is preliminary data.</text>
</comment>
<dbReference type="InterPro" id="IPR014014">
    <property type="entry name" value="RNA_helicase_DEAD_Q_motif"/>
</dbReference>
<keyword evidence="3 11" id="KW-0347">Helicase</keyword>
<evidence type="ECO:0000256" key="7">
    <source>
        <dbReference type="SAM" id="MobiDB-lite"/>
    </source>
</evidence>
<accession>A0ABV7HL95</accession>
<dbReference type="Pfam" id="PF00271">
    <property type="entry name" value="Helicase_C"/>
    <property type="match status" value="1"/>
</dbReference>
<dbReference type="SMART" id="SM00490">
    <property type="entry name" value="HELICc"/>
    <property type="match status" value="1"/>
</dbReference>
<dbReference type="EC" id="3.6.4.-" evidence="11"/>
<feature type="region of interest" description="Disordered" evidence="7">
    <location>
        <begin position="402"/>
        <end position="443"/>
    </location>
</feature>
<name>A0ABV7HL95_9GAMM</name>
<comment type="similarity">
    <text evidence="5">Belongs to the DEAD box helicase family.</text>
</comment>
<dbReference type="PROSITE" id="PS51195">
    <property type="entry name" value="Q_MOTIF"/>
    <property type="match status" value="1"/>
</dbReference>
<dbReference type="InterPro" id="IPR027417">
    <property type="entry name" value="P-loop_NTPase"/>
</dbReference>
<reference evidence="12" key="1">
    <citation type="journal article" date="2019" name="Int. J. Syst. Evol. Microbiol.">
        <title>The Global Catalogue of Microorganisms (GCM) 10K type strain sequencing project: providing services to taxonomists for standard genome sequencing and annotation.</title>
        <authorList>
            <consortium name="The Broad Institute Genomics Platform"/>
            <consortium name="The Broad Institute Genome Sequencing Center for Infectious Disease"/>
            <person name="Wu L."/>
            <person name="Ma J."/>
        </authorList>
    </citation>
    <scope>NUCLEOTIDE SEQUENCE [LARGE SCALE GENOMIC DNA]</scope>
    <source>
        <strain evidence="12">KCTC 52438</strain>
    </source>
</reference>
<dbReference type="CDD" id="cd18787">
    <property type="entry name" value="SF2_C_DEAD"/>
    <property type="match status" value="1"/>
</dbReference>
<organism evidence="11 12">
    <name type="scientific">Litoribrevibacter euphylliae</name>
    <dbReference type="NCBI Taxonomy" id="1834034"/>
    <lineage>
        <taxon>Bacteria</taxon>
        <taxon>Pseudomonadati</taxon>
        <taxon>Pseudomonadota</taxon>
        <taxon>Gammaproteobacteria</taxon>
        <taxon>Oceanospirillales</taxon>
        <taxon>Oceanospirillaceae</taxon>
        <taxon>Litoribrevibacter</taxon>
    </lineage>
</organism>
<dbReference type="SUPFAM" id="SSF52540">
    <property type="entry name" value="P-loop containing nucleoside triphosphate hydrolases"/>
    <property type="match status" value="1"/>
</dbReference>
<evidence type="ECO:0000256" key="2">
    <source>
        <dbReference type="ARBA" id="ARBA00022801"/>
    </source>
</evidence>
<feature type="compositionally biased region" description="Basic residues" evidence="7">
    <location>
        <begin position="407"/>
        <end position="443"/>
    </location>
</feature>
<dbReference type="PANTHER" id="PTHR47959:SF3">
    <property type="entry name" value="ATP-DEPENDENT RNA HELICASE SRMB"/>
    <property type="match status" value="1"/>
</dbReference>
<feature type="domain" description="Helicase ATP-binding" evidence="8">
    <location>
        <begin position="37"/>
        <end position="230"/>
    </location>
</feature>
<dbReference type="Proteomes" id="UP001595476">
    <property type="component" value="Unassembled WGS sequence"/>
</dbReference>
<evidence type="ECO:0000256" key="5">
    <source>
        <dbReference type="ARBA" id="ARBA00038437"/>
    </source>
</evidence>
<evidence type="ECO:0000259" key="10">
    <source>
        <dbReference type="PROSITE" id="PS51195"/>
    </source>
</evidence>
<dbReference type="InterPro" id="IPR014001">
    <property type="entry name" value="Helicase_ATP-bd"/>
</dbReference>
<dbReference type="CDD" id="cd00268">
    <property type="entry name" value="DEADc"/>
    <property type="match status" value="1"/>
</dbReference>
<feature type="domain" description="Helicase C-terminal" evidence="9">
    <location>
        <begin position="255"/>
        <end position="403"/>
    </location>
</feature>
<feature type="short sequence motif" description="Q motif" evidence="6">
    <location>
        <begin position="6"/>
        <end position="34"/>
    </location>
</feature>
<evidence type="ECO:0000313" key="12">
    <source>
        <dbReference type="Proteomes" id="UP001595476"/>
    </source>
</evidence>
<dbReference type="PANTHER" id="PTHR47959">
    <property type="entry name" value="ATP-DEPENDENT RNA HELICASE RHLE-RELATED"/>
    <property type="match status" value="1"/>
</dbReference>
<dbReference type="InterPro" id="IPR001650">
    <property type="entry name" value="Helicase_C-like"/>
</dbReference>
<dbReference type="PROSITE" id="PS51192">
    <property type="entry name" value="HELICASE_ATP_BIND_1"/>
    <property type="match status" value="1"/>
</dbReference>
<dbReference type="Gene3D" id="3.40.50.300">
    <property type="entry name" value="P-loop containing nucleotide triphosphate hydrolases"/>
    <property type="match status" value="2"/>
</dbReference>
<keyword evidence="2 11" id="KW-0378">Hydrolase</keyword>
<feature type="domain" description="DEAD-box RNA helicase Q" evidence="10">
    <location>
        <begin position="6"/>
        <end position="34"/>
    </location>
</feature>
<evidence type="ECO:0000259" key="9">
    <source>
        <dbReference type="PROSITE" id="PS51194"/>
    </source>
</evidence>
<dbReference type="InterPro" id="IPR044742">
    <property type="entry name" value="DEAD/DEAH_RhlB"/>
</dbReference>
<evidence type="ECO:0000256" key="4">
    <source>
        <dbReference type="ARBA" id="ARBA00022840"/>
    </source>
</evidence>
<dbReference type="GO" id="GO:0004386">
    <property type="term" value="F:helicase activity"/>
    <property type="evidence" value="ECO:0007669"/>
    <property type="project" value="UniProtKB-KW"/>
</dbReference>
<protein>
    <submittedName>
        <fullName evidence="11">DEAD/DEAH box helicase</fullName>
        <ecNumber evidence="11">3.6.4.-</ecNumber>
    </submittedName>
</protein>
<dbReference type="PROSITE" id="PS51194">
    <property type="entry name" value="HELICASE_CTER"/>
    <property type="match status" value="1"/>
</dbReference>
<sequence length="443" mass="49254">MQTESTSFSDFELASELLESLNTMTLEQATEVQQKAIPAILEGQDIVITASTGSGKTLAYLIPLAQKILDDYEWLEQPKKGQRVQSLIVAPTRELASQIAQVCDQLLENTELTVCALIGGEDFKVQQKALNRFPDIVVATPGRLIEHIDARSLSLIEVSKVVLDESDQLCDLGFAEDVQTILGYVDEARSQNEEQTEDDDSSCQTIMVSATTTGRTRKLAQDILDEPQILTVNARRAQNDNIRQQILTADDERHKLQLLLWLLDHESFGRAFIFVNTKAQADNLCGKLRYHKQRAAVLHSDMKQSVREGTLKAFKEGRANILVATDLAARGLDIENVDLVVNFDMARKGDEYMHRIGRTGRGGAQGQSFVLIMPNEWNLKASIERYLKVTFERKFIPELRGSFNGPKKVKASGKAAGTKKKKVKVKAAPKSKKGKATGRGKKK</sequence>
<evidence type="ECO:0000256" key="1">
    <source>
        <dbReference type="ARBA" id="ARBA00022741"/>
    </source>
</evidence>
<dbReference type="InterPro" id="IPR011545">
    <property type="entry name" value="DEAD/DEAH_box_helicase_dom"/>
</dbReference>
<dbReference type="Pfam" id="PF00270">
    <property type="entry name" value="DEAD"/>
    <property type="match status" value="1"/>
</dbReference>
<keyword evidence="1" id="KW-0547">Nucleotide-binding</keyword>
<dbReference type="EMBL" id="JBHRSZ010000009">
    <property type="protein sequence ID" value="MFC3153426.1"/>
    <property type="molecule type" value="Genomic_DNA"/>
</dbReference>
<dbReference type="GO" id="GO:0016787">
    <property type="term" value="F:hydrolase activity"/>
    <property type="evidence" value="ECO:0007669"/>
    <property type="project" value="UniProtKB-KW"/>
</dbReference>
<dbReference type="InterPro" id="IPR050079">
    <property type="entry name" value="DEAD_box_RNA_helicase"/>
</dbReference>
<evidence type="ECO:0000256" key="6">
    <source>
        <dbReference type="PROSITE-ProRule" id="PRU00552"/>
    </source>
</evidence>
<gene>
    <name evidence="11" type="ORF">ACFOEK_20465</name>
</gene>
<evidence type="ECO:0000313" key="11">
    <source>
        <dbReference type="EMBL" id="MFC3153426.1"/>
    </source>
</evidence>
<evidence type="ECO:0000256" key="3">
    <source>
        <dbReference type="ARBA" id="ARBA00022806"/>
    </source>
</evidence>
<dbReference type="SMART" id="SM00487">
    <property type="entry name" value="DEXDc"/>
    <property type="match status" value="1"/>
</dbReference>
<dbReference type="RefSeq" id="WP_386723346.1">
    <property type="nucleotide sequence ID" value="NZ_JBHRSZ010000009.1"/>
</dbReference>
<proteinExistence type="inferred from homology"/>
<keyword evidence="4" id="KW-0067">ATP-binding</keyword>